<accession>A0A4R0YXY2</accession>
<reference evidence="1 2" key="1">
    <citation type="submission" date="2019-02" db="EMBL/GenBank/DDBJ databases">
        <title>Dyella amyloliquefaciens sp. nov., isolated from forest soil.</title>
        <authorList>
            <person name="Gao Z.-H."/>
            <person name="Qiu L.-H."/>
        </authorList>
    </citation>
    <scope>NUCLEOTIDE SEQUENCE [LARGE SCALE GENOMIC DNA]</scope>
    <source>
        <strain evidence="1 2">KACC 12747</strain>
    </source>
</reference>
<protein>
    <submittedName>
        <fullName evidence="1">Uncharacterized protein</fullName>
    </submittedName>
</protein>
<gene>
    <name evidence="1" type="ORF">EZM97_09400</name>
</gene>
<evidence type="ECO:0000313" key="1">
    <source>
        <dbReference type="EMBL" id="TCI13461.1"/>
    </source>
</evidence>
<dbReference type="AlphaFoldDB" id="A0A4R0YXY2"/>
<dbReference type="RefSeq" id="WP_131149756.1">
    <property type="nucleotide sequence ID" value="NZ_SJTG01000001.1"/>
</dbReference>
<proteinExistence type="predicted"/>
<name>A0A4R0YXY2_9GAMM</name>
<evidence type="ECO:0000313" key="2">
    <source>
        <dbReference type="Proteomes" id="UP000291822"/>
    </source>
</evidence>
<comment type="caution">
    <text evidence="1">The sequence shown here is derived from an EMBL/GenBank/DDBJ whole genome shotgun (WGS) entry which is preliminary data.</text>
</comment>
<dbReference type="Proteomes" id="UP000291822">
    <property type="component" value="Unassembled WGS sequence"/>
</dbReference>
<keyword evidence="2" id="KW-1185">Reference proteome</keyword>
<organism evidence="1 2">
    <name type="scientific">Dyella soli</name>
    <dbReference type="NCBI Taxonomy" id="522319"/>
    <lineage>
        <taxon>Bacteria</taxon>
        <taxon>Pseudomonadati</taxon>
        <taxon>Pseudomonadota</taxon>
        <taxon>Gammaproteobacteria</taxon>
        <taxon>Lysobacterales</taxon>
        <taxon>Rhodanobacteraceae</taxon>
        <taxon>Dyella</taxon>
    </lineage>
</organism>
<dbReference type="EMBL" id="SJTG01000001">
    <property type="protein sequence ID" value="TCI13461.1"/>
    <property type="molecule type" value="Genomic_DNA"/>
</dbReference>
<sequence>MTTWTTLYTGTLDGRDLTLLQASHGSYKVLTQQKFNDVGIAYQDGPTYVHVSPSSAGEAVESEVMSLDSLAEAMRELHFSAEAVSALMAEAERPA</sequence>